<dbReference type="EC" id="2.7.1.4" evidence="2"/>
<dbReference type="InterPro" id="IPR049874">
    <property type="entry name" value="ROK_cs"/>
</dbReference>
<keyword evidence="3" id="KW-1185">Reference proteome</keyword>
<reference evidence="2 3" key="1">
    <citation type="journal article" date="2022" name="IScience">
        <title>An ultrasensitive nanofiber-based assay for enzymatic hydrolysis and deep-sea microbial degradation of cellulose.</title>
        <authorList>
            <person name="Tsudome M."/>
            <person name="Tachioka M."/>
            <person name="Miyazaki M."/>
            <person name="Uchimura K."/>
            <person name="Tsuda M."/>
            <person name="Takaki Y."/>
            <person name="Deguchi S."/>
        </authorList>
    </citation>
    <scope>NUCLEOTIDE SEQUENCE [LARGE SCALE GENOMIC DNA]</scope>
    <source>
        <strain evidence="2 3">GE09</strain>
    </source>
</reference>
<evidence type="ECO:0000313" key="2">
    <source>
        <dbReference type="EMBL" id="BCD99193.1"/>
    </source>
</evidence>
<protein>
    <submittedName>
        <fullName evidence="2">Fructokinase</fullName>
        <ecNumber evidence="2">2.7.1.4</ecNumber>
    </submittedName>
</protein>
<dbReference type="KEGG" id="marq:MARGE09_P3394"/>
<dbReference type="Pfam" id="PF00480">
    <property type="entry name" value="ROK"/>
    <property type="match status" value="1"/>
</dbReference>
<dbReference type="PROSITE" id="PS01125">
    <property type="entry name" value="ROK"/>
    <property type="match status" value="1"/>
</dbReference>
<keyword evidence="1" id="KW-0119">Carbohydrate metabolism</keyword>
<gene>
    <name evidence="2" type="ORF">MARGE09_P3394</name>
</gene>
<dbReference type="Gene3D" id="3.30.420.40">
    <property type="match status" value="2"/>
</dbReference>
<dbReference type="PANTHER" id="PTHR18964">
    <property type="entry name" value="ROK (REPRESSOR, ORF, KINASE) FAMILY"/>
    <property type="match status" value="1"/>
</dbReference>
<dbReference type="EMBL" id="AP023086">
    <property type="protein sequence ID" value="BCD99193.1"/>
    <property type="molecule type" value="Genomic_DNA"/>
</dbReference>
<dbReference type="RefSeq" id="WP_236984211.1">
    <property type="nucleotide sequence ID" value="NZ_AP023086.1"/>
</dbReference>
<keyword evidence="2" id="KW-0808">Transferase</keyword>
<proteinExistence type="predicted"/>
<accession>A0AAN1WKB7</accession>
<dbReference type="PANTHER" id="PTHR18964:SF174">
    <property type="entry name" value="D-ALLOSE KINASE-RELATED"/>
    <property type="match status" value="1"/>
</dbReference>
<evidence type="ECO:0000256" key="1">
    <source>
        <dbReference type="ARBA" id="ARBA00023277"/>
    </source>
</evidence>
<dbReference type="CDD" id="cd24066">
    <property type="entry name" value="ASKHA_NBD_ROK_EcFRK-like"/>
    <property type="match status" value="1"/>
</dbReference>
<name>A0AAN1WKB7_9GAMM</name>
<evidence type="ECO:0000313" key="3">
    <source>
        <dbReference type="Proteomes" id="UP001320119"/>
    </source>
</evidence>
<dbReference type="SUPFAM" id="SSF53067">
    <property type="entry name" value="Actin-like ATPase domain"/>
    <property type="match status" value="1"/>
</dbReference>
<dbReference type="InterPro" id="IPR043129">
    <property type="entry name" value="ATPase_NBD"/>
</dbReference>
<dbReference type="InterPro" id="IPR000600">
    <property type="entry name" value="ROK"/>
</dbReference>
<dbReference type="AlphaFoldDB" id="A0AAN1WKB7"/>
<dbReference type="GO" id="GO:0008865">
    <property type="term" value="F:fructokinase activity"/>
    <property type="evidence" value="ECO:0007669"/>
    <property type="project" value="UniProtKB-EC"/>
</dbReference>
<dbReference type="Proteomes" id="UP001320119">
    <property type="component" value="Chromosome"/>
</dbReference>
<sequence length="303" mass="32203">MQYYAGIDLGGTKTEVIVLDENSQEHYRKRTPTPQHDYPATLNNITTLVLEAQAHLKLDSLPVGIGIPGTISRKTGCVKNANSTWLNGQAMTADMELLLKRPIKIMNDANCLAVSEAVDGAGSGHATVFAAILGTGCGAGISIAQQALIGPNGLAGEWGHINHPTASDAERNARPCYCGKAGCIETFISGTGLQTSYTLKTGETINVQKIIHRAEDGEKNALAILAQYQQQVVAALAMVVNLLDPDIIVLGGGVSNWPKLYPAINKMLPKMVFGKECDTQVVQSKHGDSSGVRGAAWLNLKPF</sequence>
<organism evidence="2 3">
    <name type="scientific">Marinagarivorans cellulosilyticus</name>
    <dbReference type="NCBI Taxonomy" id="2721545"/>
    <lineage>
        <taxon>Bacteria</taxon>
        <taxon>Pseudomonadati</taxon>
        <taxon>Pseudomonadota</taxon>
        <taxon>Gammaproteobacteria</taxon>
        <taxon>Cellvibrionales</taxon>
        <taxon>Cellvibrionaceae</taxon>
        <taxon>Marinagarivorans</taxon>
    </lineage>
</organism>